<gene>
    <name evidence="2" type="ORF">SAMN05216207_102296</name>
</gene>
<dbReference type="SUPFAM" id="SSF46785">
    <property type="entry name" value="Winged helix' DNA-binding domain"/>
    <property type="match status" value="1"/>
</dbReference>
<dbReference type="SUPFAM" id="SSF55811">
    <property type="entry name" value="Nudix"/>
    <property type="match status" value="1"/>
</dbReference>
<proteinExistence type="predicted"/>
<dbReference type="OrthoDB" id="9786141at2"/>
<evidence type="ECO:0000313" key="2">
    <source>
        <dbReference type="EMBL" id="SFN84108.1"/>
    </source>
</evidence>
<dbReference type="Pfam" id="PF21906">
    <property type="entry name" value="WHD_NrtR"/>
    <property type="match status" value="1"/>
</dbReference>
<dbReference type="PROSITE" id="PS51462">
    <property type="entry name" value="NUDIX"/>
    <property type="match status" value="1"/>
</dbReference>
<sequence>MTSPPVLHEVLAAVLGIRDGRLRVLLWERALDPDAGRWALPGGRLASDEDVETSVRRQLAEKVDVREVAHVEQLSVFSAPDRTPGARTIATAFVGLVPSDADPELPADTAWHPVDALPPTAFDHAGIVASARDRLRAKLSYTNLGFALAPAEFTISALREHYVAALGHEVSATNLQRVLTRRDLLVTTGETAPPGRAGGRPAALFRFADRALRVTDAFAVLRPPARAGRSRPGGAGTGVLP</sequence>
<dbReference type="RefSeq" id="WP_093347257.1">
    <property type="nucleotide sequence ID" value="NZ_FOUY01000022.1"/>
</dbReference>
<dbReference type="Gene3D" id="1.10.10.10">
    <property type="entry name" value="Winged helix-like DNA-binding domain superfamily/Winged helix DNA-binding domain"/>
    <property type="match status" value="1"/>
</dbReference>
<dbReference type="InterPro" id="IPR036388">
    <property type="entry name" value="WH-like_DNA-bd_sf"/>
</dbReference>
<dbReference type="Pfam" id="PF00293">
    <property type="entry name" value="NUDIX"/>
    <property type="match status" value="1"/>
</dbReference>
<dbReference type="Gene3D" id="3.90.79.10">
    <property type="entry name" value="Nucleoside Triphosphate Pyrophosphohydrolase"/>
    <property type="match status" value="1"/>
</dbReference>
<name>A0A1I5CAT6_PSUAM</name>
<dbReference type="STRING" id="260086.SAMN05216207_102296"/>
<dbReference type="CDD" id="cd18873">
    <property type="entry name" value="NUDIX_NadM_like"/>
    <property type="match status" value="1"/>
</dbReference>
<accession>A0A1I5CAT6</accession>
<keyword evidence="3" id="KW-1185">Reference proteome</keyword>
<dbReference type="InterPro" id="IPR000086">
    <property type="entry name" value="NUDIX_hydrolase_dom"/>
</dbReference>
<dbReference type="InterPro" id="IPR036390">
    <property type="entry name" value="WH_DNA-bd_sf"/>
</dbReference>
<dbReference type="AlphaFoldDB" id="A0A1I5CAT6"/>
<evidence type="ECO:0000313" key="3">
    <source>
        <dbReference type="Proteomes" id="UP000199614"/>
    </source>
</evidence>
<feature type="domain" description="Nudix hydrolase" evidence="1">
    <location>
        <begin position="6"/>
        <end position="136"/>
    </location>
</feature>
<dbReference type="InterPro" id="IPR054105">
    <property type="entry name" value="WHD_NrtR"/>
</dbReference>
<dbReference type="PANTHER" id="PTHR43736:SF4">
    <property type="entry name" value="SLR1690 PROTEIN"/>
    <property type="match status" value="1"/>
</dbReference>
<dbReference type="InterPro" id="IPR015797">
    <property type="entry name" value="NUDIX_hydrolase-like_dom_sf"/>
</dbReference>
<dbReference type="EMBL" id="FOUY01000022">
    <property type="protein sequence ID" value="SFN84108.1"/>
    <property type="molecule type" value="Genomic_DNA"/>
</dbReference>
<organism evidence="2 3">
    <name type="scientific">Pseudonocardia ammonioxydans</name>
    <dbReference type="NCBI Taxonomy" id="260086"/>
    <lineage>
        <taxon>Bacteria</taxon>
        <taxon>Bacillati</taxon>
        <taxon>Actinomycetota</taxon>
        <taxon>Actinomycetes</taxon>
        <taxon>Pseudonocardiales</taxon>
        <taxon>Pseudonocardiaceae</taxon>
        <taxon>Pseudonocardia</taxon>
    </lineage>
</organism>
<dbReference type="PANTHER" id="PTHR43736">
    <property type="entry name" value="ADP-RIBOSE PYROPHOSPHATASE"/>
    <property type="match status" value="1"/>
</dbReference>
<protein>
    <submittedName>
        <fullName evidence="2">8-oxo-dGTP diphosphatase</fullName>
    </submittedName>
</protein>
<evidence type="ECO:0000259" key="1">
    <source>
        <dbReference type="PROSITE" id="PS51462"/>
    </source>
</evidence>
<dbReference type="Proteomes" id="UP000199614">
    <property type="component" value="Unassembled WGS sequence"/>
</dbReference>
<reference evidence="2 3" key="1">
    <citation type="submission" date="2016-10" db="EMBL/GenBank/DDBJ databases">
        <authorList>
            <person name="de Groot N.N."/>
        </authorList>
    </citation>
    <scope>NUCLEOTIDE SEQUENCE [LARGE SCALE GENOMIC DNA]</scope>
    <source>
        <strain evidence="2 3">CGMCC 4.1877</strain>
    </source>
</reference>